<dbReference type="InterPro" id="IPR001533">
    <property type="entry name" value="Pterin_deHydtase"/>
</dbReference>
<dbReference type="AlphaFoldDB" id="A0A0L8BJ84"/>
<dbReference type="NCBIfam" id="NF002018">
    <property type="entry name" value="PRK00823.1-3"/>
    <property type="match status" value="1"/>
</dbReference>
<dbReference type="EMBL" id="LGAP01000024">
    <property type="protein sequence ID" value="KOF14640.1"/>
    <property type="molecule type" value="Genomic_DNA"/>
</dbReference>
<dbReference type="Pfam" id="PF01329">
    <property type="entry name" value="Pterin_4a"/>
    <property type="match status" value="1"/>
</dbReference>
<comment type="similarity">
    <text evidence="2 4">Belongs to the pterin-4-alpha-carbinolamine dehydratase family.</text>
</comment>
<dbReference type="CDD" id="cd00914">
    <property type="entry name" value="PCD_DCoH_subfamily_b"/>
    <property type="match status" value="1"/>
</dbReference>
<dbReference type="GO" id="GO:0006729">
    <property type="term" value="P:tetrahydrobiopterin biosynthetic process"/>
    <property type="evidence" value="ECO:0007669"/>
    <property type="project" value="InterPro"/>
</dbReference>
<comment type="caution">
    <text evidence="5">The sequence shown here is derived from an EMBL/GenBank/DDBJ whole genome shotgun (WGS) entry which is preliminary data.</text>
</comment>
<organism evidence="5 6">
    <name type="scientific">Ensifer adhaerens</name>
    <name type="common">Sinorhizobium morelense</name>
    <dbReference type="NCBI Taxonomy" id="106592"/>
    <lineage>
        <taxon>Bacteria</taxon>
        <taxon>Pseudomonadati</taxon>
        <taxon>Pseudomonadota</taxon>
        <taxon>Alphaproteobacteria</taxon>
        <taxon>Hyphomicrobiales</taxon>
        <taxon>Rhizobiaceae</taxon>
        <taxon>Sinorhizobium/Ensifer group</taxon>
        <taxon>Ensifer</taxon>
    </lineage>
</organism>
<evidence type="ECO:0000256" key="2">
    <source>
        <dbReference type="ARBA" id="ARBA00006472"/>
    </source>
</evidence>
<dbReference type="HAMAP" id="MF_00434">
    <property type="entry name" value="Pterin_4_alpha"/>
    <property type="match status" value="1"/>
</dbReference>
<sequence length="105" mass="12059">MRPEKLDEAAIAEHLHKMEGWVRAEDGASIWKAFRFKNFVEAFGFMTEMAIVAEKLDHHPEWFNVYNRVDVTLTTHDASGLTELDFKLAARMDKAAAGRMPDHLK</sequence>
<reference evidence="6" key="1">
    <citation type="submission" date="2015-07" db="EMBL/GenBank/DDBJ databases">
        <title>Whole genome sequence of an Ensifer adhaerens strain isolated from a cave pool in the Wind Cave National Park.</title>
        <authorList>
            <person name="Eng W.W.H."/>
            <person name="Gan H.M."/>
            <person name="Barton H.A."/>
            <person name="Savka M.A."/>
        </authorList>
    </citation>
    <scope>NUCLEOTIDE SEQUENCE [LARGE SCALE GENOMIC DNA]</scope>
    <source>
        <strain evidence="6">SD006</strain>
    </source>
</reference>
<dbReference type="Proteomes" id="UP000037425">
    <property type="component" value="Unassembled WGS sequence"/>
</dbReference>
<dbReference type="RefSeq" id="WP_025425198.1">
    <property type="nucleotide sequence ID" value="NZ_LGAP01000024.1"/>
</dbReference>
<dbReference type="PANTHER" id="PTHR12599">
    <property type="entry name" value="PTERIN-4-ALPHA-CARBINOLAMINE DEHYDRATASE"/>
    <property type="match status" value="1"/>
</dbReference>
<dbReference type="SUPFAM" id="SSF55248">
    <property type="entry name" value="PCD-like"/>
    <property type="match status" value="1"/>
</dbReference>
<dbReference type="InterPro" id="IPR036428">
    <property type="entry name" value="PCD_sf"/>
</dbReference>
<dbReference type="EC" id="4.2.1.96" evidence="4"/>
<proteinExistence type="inferred from homology"/>
<dbReference type="GO" id="GO:0008124">
    <property type="term" value="F:4-alpha-hydroxytetrahydrobiopterin dehydratase activity"/>
    <property type="evidence" value="ECO:0007669"/>
    <property type="project" value="UniProtKB-UniRule"/>
</dbReference>
<comment type="catalytic activity">
    <reaction evidence="1 4">
        <text>(4aS,6R)-4a-hydroxy-L-erythro-5,6,7,8-tetrahydrobiopterin = (6R)-L-erythro-6,7-dihydrobiopterin + H2O</text>
        <dbReference type="Rhea" id="RHEA:11920"/>
        <dbReference type="ChEBI" id="CHEBI:15377"/>
        <dbReference type="ChEBI" id="CHEBI:15642"/>
        <dbReference type="ChEBI" id="CHEBI:43120"/>
        <dbReference type="EC" id="4.2.1.96"/>
    </reaction>
</comment>
<evidence type="ECO:0000256" key="4">
    <source>
        <dbReference type="HAMAP-Rule" id="MF_00434"/>
    </source>
</evidence>
<dbReference type="NCBIfam" id="NF002017">
    <property type="entry name" value="PRK00823.1-2"/>
    <property type="match status" value="1"/>
</dbReference>
<evidence type="ECO:0000256" key="3">
    <source>
        <dbReference type="ARBA" id="ARBA00023239"/>
    </source>
</evidence>
<keyword evidence="3 4" id="KW-0456">Lyase</keyword>
<evidence type="ECO:0000256" key="1">
    <source>
        <dbReference type="ARBA" id="ARBA00001554"/>
    </source>
</evidence>
<protein>
    <recommendedName>
        <fullName evidence="4">Putative pterin-4-alpha-carbinolamine dehydratase</fullName>
        <shortName evidence="4">PHS</shortName>
        <ecNumber evidence="4">4.2.1.96</ecNumber>
    </recommendedName>
    <alternativeName>
        <fullName evidence="4">4-alpha-hydroxy-tetrahydropterin dehydratase</fullName>
    </alternativeName>
    <alternativeName>
        <fullName evidence="4">Pterin carbinolamine dehydratase</fullName>
        <shortName evidence="4">PCD</shortName>
    </alternativeName>
</protein>
<dbReference type="PANTHER" id="PTHR12599:SF0">
    <property type="entry name" value="PTERIN-4-ALPHA-CARBINOLAMINE DEHYDRATASE"/>
    <property type="match status" value="1"/>
</dbReference>
<evidence type="ECO:0000313" key="5">
    <source>
        <dbReference type="EMBL" id="KOF14640.1"/>
    </source>
</evidence>
<gene>
    <name evidence="5" type="ORF">AC244_25725</name>
</gene>
<evidence type="ECO:0000313" key="6">
    <source>
        <dbReference type="Proteomes" id="UP000037425"/>
    </source>
</evidence>
<dbReference type="OrthoDB" id="9794987at2"/>
<dbReference type="PATRIC" id="fig|106592.7.peg.3906"/>
<name>A0A0L8BJ84_ENSAD</name>
<accession>A0A0L8BJ84</accession>
<dbReference type="Gene3D" id="3.30.1360.20">
    <property type="entry name" value="Transcriptional coactivator/pterin dehydratase"/>
    <property type="match status" value="1"/>
</dbReference>